<evidence type="ECO:0000259" key="2">
    <source>
        <dbReference type="PROSITE" id="PS50943"/>
    </source>
</evidence>
<accession>A0A3A3GR45</accession>
<dbReference type="PANTHER" id="PTHR46558">
    <property type="entry name" value="TRACRIPTIONAL REGULATORY PROTEIN-RELATED-RELATED"/>
    <property type="match status" value="1"/>
</dbReference>
<keyword evidence="1" id="KW-0238">DNA-binding</keyword>
<comment type="caution">
    <text evidence="3">The sequence shown here is derived from an EMBL/GenBank/DDBJ whole genome shotgun (WGS) entry which is preliminary data.</text>
</comment>
<dbReference type="GO" id="GO:0003677">
    <property type="term" value="F:DNA binding"/>
    <property type="evidence" value="ECO:0007669"/>
    <property type="project" value="UniProtKB-KW"/>
</dbReference>
<dbReference type="SUPFAM" id="SSF47413">
    <property type="entry name" value="lambda repressor-like DNA-binding domains"/>
    <property type="match status" value="1"/>
</dbReference>
<sequence>MELGRRLGQLRERSGWTQEEMAEKLGITRAALSHYEKNRRKPDFDTLIQAADLFGVSVDYLIGRLHRGDIPSNSEPAEAAPGIELADPATLSRLRLEVDGEALTYEEARRFVAFVRAERMMR</sequence>
<feature type="domain" description="HTH cro/C1-type" evidence="2">
    <location>
        <begin position="9"/>
        <end position="61"/>
    </location>
</feature>
<dbReference type="Gene3D" id="1.10.260.40">
    <property type="entry name" value="lambda repressor-like DNA-binding domains"/>
    <property type="match status" value="1"/>
</dbReference>
<gene>
    <name evidence="3" type="ORF">DQX05_28960</name>
</gene>
<protein>
    <submittedName>
        <fullName evidence="3">XRE family transcriptional regulator</fullName>
    </submittedName>
</protein>
<reference evidence="3 4" key="1">
    <citation type="submission" date="2018-09" db="EMBL/GenBank/DDBJ databases">
        <title>Paenibacillus SK2017-BO5.</title>
        <authorList>
            <person name="Piskunova J.V."/>
            <person name="Dubiley S.A."/>
            <person name="Severinov K.V."/>
        </authorList>
    </citation>
    <scope>NUCLEOTIDE SEQUENCE [LARGE SCALE GENOMIC DNA]</scope>
    <source>
        <strain evidence="3 4">BO5</strain>
    </source>
</reference>
<organism evidence="3 4">
    <name type="scientific">Paenibacillus thiaminolyticus</name>
    <name type="common">Bacillus thiaminolyticus</name>
    <dbReference type="NCBI Taxonomy" id="49283"/>
    <lineage>
        <taxon>Bacteria</taxon>
        <taxon>Bacillati</taxon>
        <taxon>Bacillota</taxon>
        <taxon>Bacilli</taxon>
        <taxon>Bacillales</taxon>
        <taxon>Paenibacillaceae</taxon>
        <taxon>Paenibacillus</taxon>
    </lineage>
</organism>
<dbReference type="SMART" id="SM00530">
    <property type="entry name" value="HTH_XRE"/>
    <property type="match status" value="1"/>
</dbReference>
<dbReference type="InterPro" id="IPR001387">
    <property type="entry name" value="Cro/C1-type_HTH"/>
</dbReference>
<dbReference type="Proteomes" id="UP000266177">
    <property type="component" value="Unassembled WGS sequence"/>
</dbReference>
<dbReference type="PANTHER" id="PTHR46558:SF11">
    <property type="entry name" value="HTH-TYPE TRANSCRIPTIONAL REGULATOR XRE"/>
    <property type="match status" value="1"/>
</dbReference>
<dbReference type="EMBL" id="QYZD01000060">
    <property type="protein sequence ID" value="RJG16314.1"/>
    <property type="molecule type" value="Genomic_DNA"/>
</dbReference>
<evidence type="ECO:0000256" key="1">
    <source>
        <dbReference type="ARBA" id="ARBA00023125"/>
    </source>
</evidence>
<evidence type="ECO:0000313" key="3">
    <source>
        <dbReference type="EMBL" id="RJG16314.1"/>
    </source>
</evidence>
<dbReference type="Pfam" id="PF01381">
    <property type="entry name" value="HTH_3"/>
    <property type="match status" value="1"/>
</dbReference>
<dbReference type="OrthoDB" id="8115576at2"/>
<dbReference type="AlphaFoldDB" id="A0A3A3GR45"/>
<dbReference type="CDD" id="cd00093">
    <property type="entry name" value="HTH_XRE"/>
    <property type="match status" value="1"/>
</dbReference>
<dbReference type="InterPro" id="IPR010982">
    <property type="entry name" value="Lambda_DNA-bd_dom_sf"/>
</dbReference>
<dbReference type="PROSITE" id="PS50943">
    <property type="entry name" value="HTH_CROC1"/>
    <property type="match status" value="1"/>
</dbReference>
<evidence type="ECO:0000313" key="4">
    <source>
        <dbReference type="Proteomes" id="UP000266177"/>
    </source>
</evidence>
<name>A0A3A3GR45_PANTH</name>
<dbReference type="RefSeq" id="WP_119796709.1">
    <property type="nucleotide sequence ID" value="NZ_QYZD01000060.1"/>
</dbReference>
<proteinExistence type="predicted"/>